<comment type="similarity">
    <text evidence="4">Belongs to the phytoene/squalene synthase family.</text>
</comment>
<evidence type="ECO:0000256" key="1">
    <source>
        <dbReference type="ARBA" id="ARBA00001946"/>
    </source>
</evidence>
<keyword evidence="7" id="KW-0444">Lipid biosynthesis</keyword>
<evidence type="ECO:0000256" key="26">
    <source>
        <dbReference type="ARBA" id="ARBA00033359"/>
    </source>
</evidence>
<keyword evidence="12" id="KW-0152">Cholesterol biosynthesis</keyword>
<dbReference type="SUPFAM" id="SSF48576">
    <property type="entry name" value="Terpenoid synthases"/>
    <property type="match status" value="1"/>
</dbReference>
<evidence type="ECO:0000256" key="4">
    <source>
        <dbReference type="ARBA" id="ARBA00006251"/>
    </source>
</evidence>
<evidence type="ECO:0000256" key="7">
    <source>
        <dbReference type="ARBA" id="ARBA00022516"/>
    </source>
</evidence>
<evidence type="ECO:0000256" key="25">
    <source>
        <dbReference type="ARBA" id="ARBA00031079"/>
    </source>
</evidence>
<accession>A0A8B8XR75</accession>
<dbReference type="GO" id="GO:0046872">
    <property type="term" value="F:metal ion binding"/>
    <property type="evidence" value="ECO:0007669"/>
    <property type="project" value="UniProtKB-KW"/>
</dbReference>
<comment type="cofactor">
    <cofactor evidence="1">
        <name>Mg(2+)</name>
        <dbReference type="ChEBI" id="CHEBI:18420"/>
    </cofactor>
</comment>
<evidence type="ECO:0000256" key="14">
    <source>
        <dbReference type="ARBA" id="ARBA00022842"/>
    </source>
</evidence>
<keyword evidence="22" id="KW-1207">Sterol metabolism</keyword>
<evidence type="ECO:0000313" key="34">
    <source>
        <dbReference type="RefSeq" id="XP_036711986.1"/>
    </source>
</evidence>
<evidence type="ECO:0000256" key="19">
    <source>
        <dbReference type="ARBA" id="ARBA00023027"/>
    </source>
</evidence>
<comment type="pathway">
    <text evidence="3">Terpene metabolism; lanosterol biosynthesis; lanosterol from farnesyl diphosphate: step 1/3.</text>
</comment>
<evidence type="ECO:0000256" key="11">
    <source>
        <dbReference type="ARBA" id="ARBA00022723"/>
    </source>
</evidence>
<evidence type="ECO:0000256" key="29">
    <source>
        <dbReference type="ARBA" id="ARBA00047541"/>
    </source>
</evidence>
<comment type="catalytic activity">
    <reaction evidence="30">
        <text>2 (2E,6E)-farnesyl diphosphate = presqualene diphosphate + diphosphate</text>
        <dbReference type="Rhea" id="RHEA:22672"/>
        <dbReference type="ChEBI" id="CHEBI:33019"/>
        <dbReference type="ChEBI" id="CHEBI:57310"/>
        <dbReference type="ChEBI" id="CHEBI:175763"/>
    </reaction>
    <physiologicalReaction direction="left-to-right" evidence="30">
        <dbReference type="Rhea" id="RHEA:22673"/>
    </physiologicalReaction>
</comment>
<dbReference type="GO" id="GO:0006695">
    <property type="term" value="P:cholesterol biosynthetic process"/>
    <property type="evidence" value="ECO:0007669"/>
    <property type="project" value="UniProtKB-KW"/>
</dbReference>
<reference evidence="34" key="1">
    <citation type="submission" date="2025-08" db="UniProtKB">
        <authorList>
            <consortium name="RefSeq"/>
        </authorList>
    </citation>
    <scope>IDENTIFICATION</scope>
    <source>
        <tissue evidence="34">Epidermis and Blubber</tissue>
    </source>
</reference>
<keyword evidence="33" id="KW-1185">Reference proteome</keyword>
<comment type="subcellular location">
    <subcellularLocation>
        <location evidence="2">Endoplasmic reticulum membrane</location>
        <topology evidence="2">Multi-pass membrane protein</topology>
    </subcellularLocation>
</comment>
<keyword evidence="23" id="KW-0753">Steroid metabolism</keyword>
<evidence type="ECO:0000256" key="17">
    <source>
        <dbReference type="ARBA" id="ARBA00022989"/>
    </source>
</evidence>
<keyword evidence="8" id="KW-0153">Cholesterol metabolism</keyword>
<dbReference type="PANTHER" id="PTHR11626:SF2">
    <property type="entry name" value="SQUALENE SYNTHASE"/>
    <property type="match status" value="1"/>
</dbReference>
<dbReference type="InterPro" id="IPR008949">
    <property type="entry name" value="Isoprenoid_synthase_dom_sf"/>
</dbReference>
<evidence type="ECO:0000256" key="15">
    <source>
        <dbReference type="ARBA" id="ARBA00022857"/>
    </source>
</evidence>
<evidence type="ECO:0000256" key="9">
    <source>
        <dbReference type="ARBA" id="ARBA00022679"/>
    </source>
</evidence>
<evidence type="ECO:0000256" key="2">
    <source>
        <dbReference type="ARBA" id="ARBA00004477"/>
    </source>
</evidence>
<evidence type="ECO:0000256" key="13">
    <source>
        <dbReference type="ARBA" id="ARBA00022824"/>
    </source>
</evidence>
<evidence type="ECO:0000256" key="6">
    <source>
        <dbReference type="ARBA" id="ARBA00015135"/>
    </source>
</evidence>
<keyword evidence="14" id="KW-0460">Magnesium</keyword>
<evidence type="ECO:0000256" key="5">
    <source>
        <dbReference type="ARBA" id="ARBA00012373"/>
    </source>
</evidence>
<evidence type="ECO:0000256" key="16">
    <source>
        <dbReference type="ARBA" id="ARBA00022955"/>
    </source>
</evidence>
<protein>
    <recommendedName>
        <fullName evidence="6">Squalene synthase</fullName>
        <ecNumber evidence="5">2.5.1.21</ecNumber>
    </recommendedName>
    <alternativeName>
        <fullName evidence="25">FPP:FPP farnesyltransferase</fullName>
    </alternativeName>
    <alternativeName>
        <fullName evidence="26">Farnesyl-diphosphate farnesyltransferase</fullName>
    </alternativeName>
</protein>
<dbReference type="InterPro" id="IPR002060">
    <property type="entry name" value="Squ/phyt_synthse"/>
</dbReference>
<keyword evidence="11" id="KW-0479">Metal-binding</keyword>
<evidence type="ECO:0000256" key="12">
    <source>
        <dbReference type="ARBA" id="ARBA00022778"/>
    </source>
</evidence>
<dbReference type="GO" id="GO:0005789">
    <property type="term" value="C:endoplasmic reticulum membrane"/>
    <property type="evidence" value="ECO:0007669"/>
    <property type="project" value="UniProtKB-SubCell"/>
</dbReference>
<comment type="catalytic activity">
    <reaction evidence="29">
        <text>presqualene diphosphate + NADH + H(+) = squalene + diphosphate + NAD(+)</text>
        <dbReference type="Rhea" id="RHEA:22228"/>
        <dbReference type="ChEBI" id="CHEBI:15378"/>
        <dbReference type="ChEBI" id="CHEBI:15440"/>
        <dbReference type="ChEBI" id="CHEBI:33019"/>
        <dbReference type="ChEBI" id="CHEBI:57310"/>
        <dbReference type="ChEBI" id="CHEBI:57540"/>
        <dbReference type="ChEBI" id="CHEBI:57945"/>
    </reaction>
    <physiologicalReaction direction="left-to-right" evidence="29">
        <dbReference type="Rhea" id="RHEA:22229"/>
    </physiologicalReaction>
</comment>
<evidence type="ECO:0000313" key="33">
    <source>
        <dbReference type="Proteomes" id="UP000694857"/>
    </source>
</evidence>
<evidence type="ECO:0000256" key="32">
    <source>
        <dbReference type="SAM" id="MobiDB-lite"/>
    </source>
</evidence>
<evidence type="ECO:0000256" key="22">
    <source>
        <dbReference type="ARBA" id="ARBA00023166"/>
    </source>
</evidence>
<keyword evidence="9" id="KW-0808">Transferase</keyword>
<sequence>MAAVACGTKAMSLFKRTLVLSPGAAPRGAGTPPRGCPLPPAAWPSKDRPRGEGVCGRLRSPAAAGRPPQPHSSASASPTAVCLLCPQDSLSSSLKTCYKYLNQTSRSFAAVIQALDGEMRHAVCIFYLVLRALDTLEDDMTISIERKVPLLHNFHSYLYEPDWRFTESKEKDRQVLEDFPTISLEFRNLAEKYQTVIVDICRKMGFGMAEFLDKRVTSEREWDKAWSKYVNKLGDFAKPENVDLAVQCLNELIASTLHHIPDVITYLSRLRNQSIFNFCAIPQVMAIATLAACYNNQQVFKGVVKIRKGQAVTLMMDATNMPAVKAIIHQYMEEIYHRIPNSDPCSAKTRQIISTIRTQNLPNCQLISRSHYSPISLSFVMLLVALSWQYLSALSQVTEGCVQTGEH</sequence>
<keyword evidence="16" id="KW-0752">Steroid biosynthesis</keyword>
<evidence type="ECO:0000256" key="3">
    <source>
        <dbReference type="ARBA" id="ARBA00005057"/>
    </source>
</evidence>
<keyword evidence="20" id="KW-0443">Lipid metabolism</keyword>
<keyword evidence="10" id="KW-0812">Transmembrane</keyword>
<keyword evidence="24" id="KW-0511">Multifunctional enzyme</keyword>
<gene>
    <name evidence="34" type="primary">FDFT1</name>
</gene>
<evidence type="ECO:0000256" key="23">
    <source>
        <dbReference type="ARBA" id="ARBA00023221"/>
    </source>
</evidence>
<keyword evidence="15" id="KW-0521">NADP</keyword>
<comment type="function">
    <text evidence="27">Catalyzes the condensation of 2 farnesyl pyrophosphate (FPP) moieties to form squalene. Proceeds in two distinct steps. In the first half-reaction, two molecules of FPP react to form the stable presqualene diphosphate intermediate (PSQPP), with concomitant release of a proton and a molecule of inorganic diphosphate. In the second half-reaction, PSQPP undergoes heterolysis, isomerization, and reduction with NADPH or NADH to form squalene. It is the first committed enzyme of the sterol biosynthesis pathway.</text>
</comment>
<dbReference type="GO" id="GO:0051996">
    <property type="term" value="F:squalene synthase [NAD(P)H] activity"/>
    <property type="evidence" value="ECO:0007669"/>
    <property type="project" value="UniProtKB-EC"/>
</dbReference>
<keyword evidence="18" id="KW-0756">Sterol biosynthesis</keyword>
<keyword evidence="19" id="KW-0520">NAD</keyword>
<evidence type="ECO:0000256" key="28">
    <source>
        <dbReference type="ARBA" id="ARBA00047468"/>
    </source>
</evidence>
<dbReference type="Gene3D" id="1.10.600.10">
    <property type="entry name" value="Farnesyl Diphosphate Synthase"/>
    <property type="match status" value="2"/>
</dbReference>
<evidence type="ECO:0000256" key="20">
    <source>
        <dbReference type="ARBA" id="ARBA00023098"/>
    </source>
</evidence>
<dbReference type="Proteomes" id="UP000694857">
    <property type="component" value="Chromosome 6"/>
</dbReference>
<keyword evidence="21" id="KW-0472">Membrane</keyword>
<dbReference type="PANTHER" id="PTHR11626">
    <property type="entry name" value="FARNESYL-DIPHOSPHATE FARNESYLTRANSFERASE"/>
    <property type="match status" value="1"/>
</dbReference>
<feature type="region of interest" description="Disordered" evidence="32">
    <location>
        <begin position="24"/>
        <end position="76"/>
    </location>
</feature>
<evidence type="ECO:0000256" key="8">
    <source>
        <dbReference type="ARBA" id="ARBA00022548"/>
    </source>
</evidence>
<dbReference type="AlphaFoldDB" id="A0A8B8XR75"/>
<dbReference type="FunFam" id="1.10.600.10:FF:000053">
    <property type="entry name" value="Squalene synthase"/>
    <property type="match status" value="2"/>
</dbReference>
<evidence type="ECO:0000256" key="31">
    <source>
        <dbReference type="ARBA" id="ARBA00048854"/>
    </source>
</evidence>
<keyword evidence="17" id="KW-1133">Transmembrane helix</keyword>
<comment type="catalytic activity">
    <reaction evidence="28">
        <text>presqualene diphosphate + NADPH + H(+) = squalene + diphosphate + NADP(+)</text>
        <dbReference type="Rhea" id="RHEA:22232"/>
        <dbReference type="ChEBI" id="CHEBI:15378"/>
        <dbReference type="ChEBI" id="CHEBI:15440"/>
        <dbReference type="ChEBI" id="CHEBI:33019"/>
        <dbReference type="ChEBI" id="CHEBI:57310"/>
        <dbReference type="ChEBI" id="CHEBI:57783"/>
        <dbReference type="ChEBI" id="CHEBI:58349"/>
    </reaction>
    <physiologicalReaction direction="left-to-right" evidence="28">
        <dbReference type="Rhea" id="RHEA:22233"/>
    </physiologicalReaction>
</comment>
<evidence type="ECO:0000256" key="21">
    <source>
        <dbReference type="ARBA" id="ARBA00023136"/>
    </source>
</evidence>
<dbReference type="EC" id="2.5.1.21" evidence="5"/>
<evidence type="ECO:0000256" key="18">
    <source>
        <dbReference type="ARBA" id="ARBA00023011"/>
    </source>
</evidence>
<evidence type="ECO:0000256" key="24">
    <source>
        <dbReference type="ARBA" id="ARBA00023268"/>
    </source>
</evidence>
<evidence type="ECO:0000256" key="27">
    <source>
        <dbReference type="ARBA" id="ARBA00045166"/>
    </source>
</evidence>
<dbReference type="InterPro" id="IPR044844">
    <property type="entry name" value="Trans_IPPS_euk-type"/>
</dbReference>
<comment type="catalytic activity">
    <reaction evidence="31">
        <text>2 (2E,6E)-farnesyl diphosphate + NADH + H(+) = squalene + 2 diphosphate + NAD(+)</text>
        <dbReference type="Rhea" id="RHEA:32299"/>
        <dbReference type="ChEBI" id="CHEBI:15378"/>
        <dbReference type="ChEBI" id="CHEBI:15440"/>
        <dbReference type="ChEBI" id="CHEBI:33019"/>
        <dbReference type="ChEBI" id="CHEBI:57540"/>
        <dbReference type="ChEBI" id="CHEBI:57945"/>
        <dbReference type="ChEBI" id="CHEBI:175763"/>
        <dbReference type="EC" id="2.5.1.21"/>
    </reaction>
    <physiologicalReaction direction="left-to-right" evidence="31">
        <dbReference type="Rhea" id="RHEA:32300"/>
    </physiologicalReaction>
</comment>
<dbReference type="GeneID" id="118897174"/>
<evidence type="ECO:0000256" key="30">
    <source>
        <dbReference type="ARBA" id="ARBA00048315"/>
    </source>
</evidence>
<proteinExistence type="inferred from homology"/>
<evidence type="ECO:0000256" key="10">
    <source>
        <dbReference type="ARBA" id="ARBA00022692"/>
    </source>
</evidence>
<dbReference type="GO" id="GO:0045338">
    <property type="term" value="P:farnesyl diphosphate metabolic process"/>
    <property type="evidence" value="ECO:0007669"/>
    <property type="project" value="InterPro"/>
</dbReference>
<keyword evidence="13" id="KW-0256">Endoplasmic reticulum</keyword>
<name>A0A8B8XR75_BALMU</name>
<dbReference type="RefSeq" id="XP_036711986.1">
    <property type="nucleotide sequence ID" value="XM_036856091.1"/>
</dbReference>
<feature type="compositionally biased region" description="Low complexity" evidence="32">
    <location>
        <begin position="24"/>
        <end position="33"/>
    </location>
</feature>
<organism evidence="33 34">
    <name type="scientific">Balaenoptera musculus</name>
    <name type="common">Blue whale</name>
    <dbReference type="NCBI Taxonomy" id="9771"/>
    <lineage>
        <taxon>Eukaryota</taxon>
        <taxon>Metazoa</taxon>
        <taxon>Chordata</taxon>
        <taxon>Craniata</taxon>
        <taxon>Vertebrata</taxon>
        <taxon>Euteleostomi</taxon>
        <taxon>Mammalia</taxon>
        <taxon>Eutheria</taxon>
        <taxon>Laurasiatheria</taxon>
        <taxon>Artiodactyla</taxon>
        <taxon>Whippomorpha</taxon>
        <taxon>Cetacea</taxon>
        <taxon>Mysticeti</taxon>
        <taxon>Balaenopteridae</taxon>
        <taxon>Balaenoptera</taxon>
    </lineage>
</organism>
<dbReference type="Pfam" id="PF00494">
    <property type="entry name" value="SQS_PSY"/>
    <property type="match status" value="1"/>
</dbReference>
<dbReference type="CTD" id="2222"/>